<gene>
    <name evidence="2" type="ORF">E2K98_16655</name>
    <name evidence="1" type="ORF">RCG21_24135</name>
</gene>
<accession>A0A4R5VPJ9</accession>
<reference evidence="1" key="2">
    <citation type="submission" date="2023-08" db="EMBL/GenBank/DDBJ databases">
        <title>Nitrogen cycling bacteria in agricultural field soils.</title>
        <authorList>
            <person name="Jang J."/>
        </authorList>
    </citation>
    <scope>NUCLEOTIDE SEQUENCE</scope>
    <source>
        <strain evidence="1">PS3-36</strain>
    </source>
</reference>
<evidence type="ECO:0000313" key="4">
    <source>
        <dbReference type="Proteomes" id="UP001178888"/>
    </source>
</evidence>
<dbReference type="RefSeq" id="WP_133336025.1">
    <property type="nucleotide sequence ID" value="NZ_JAVGVR010000001.1"/>
</dbReference>
<dbReference type="Proteomes" id="UP001178888">
    <property type="component" value="Unassembled WGS sequence"/>
</dbReference>
<sequence>MFRFSIDGEDWILRFSPHLQIETDEKQEIMMSLLHIGNHLSNFSHGEAFIMFSKKIGAIVFEVERVPSFILTVSNIVDEDHWYIQDTTIQLKRKL</sequence>
<keyword evidence="4" id="KW-1185">Reference proteome</keyword>
<reference evidence="2 3" key="1">
    <citation type="submission" date="2019-03" db="EMBL/GenBank/DDBJ databases">
        <title>Bacillus niacini sp. nov. a Nicotinate-Metabolizing Mesophile Isolated from Soil.</title>
        <authorList>
            <person name="Zhang G."/>
        </authorList>
    </citation>
    <scope>NUCLEOTIDE SEQUENCE [LARGE SCALE GENOMIC DNA]</scope>
    <source>
        <strain evidence="2 3">WN066</strain>
    </source>
</reference>
<dbReference type="AlphaFoldDB" id="A0A4R5VPJ9"/>
<protein>
    <submittedName>
        <fullName evidence="2">Uncharacterized protein</fullName>
    </submittedName>
</protein>
<proteinExistence type="predicted"/>
<evidence type="ECO:0000313" key="1">
    <source>
        <dbReference type="EMBL" id="MDQ6599389.1"/>
    </source>
</evidence>
<comment type="caution">
    <text evidence="2">The sequence shown here is derived from an EMBL/GenBank/DDBJ whole genome shotgun (WGS) entry which is preliminary data.</text>
</comment>
<dbReference type="Proteomes" id="UP000295132">
    <property type="component" value="Unassembled WGS sequence"/>
</dbReference>
<dbReference type="EMBL" id="SMYO01000007">
    <property type="protein sequence ID" value="TDK60334.1"/>
    <property type="molecule type" value="Genomic_DNA"/>
</dbReference>
<dbReference type="EMBL" id="JAVGVR010000001">
    <property type="protein sequence ID" value="MDQ6599389.1"/>
    <property type="molecule type" value="Genomic_DNA"/>
</dbReference>
<name>A0A4R5VPJ9_9BACI</name>
<evidence type="ECO:0000313" key="2">
    <source>
        <dbReference type="EMBL" id="TDK60334.1"/>
    </source>
</evidence>
<organism evidence="2 3">
    <name type="scientific">Bacillus salipaludis</name>
    <dbReference type="NCBI Taxonomy" id="2547811"/>
    <lineage>
        <taxon>Bacteria</taxon>
        <taxon>Bacillati</taxon>
        <taxon>Bacillota</taxon>
        <taxon>Bacilli</taxon>
        <taxon>Bacillales</taxon>
        <taxon>Bacillaceae</taxon>
        <taxon>Bacillus</taxon>
    </lineage>
</organism>
<evidence type="ECO:0000313" key="3">
    <source>
        <dbReference type="Proteomes" id="UP000295132"/>
    </source>
</evidence>